<proteinExistence type="predicted"/>
<sequence>MEHTYFRLLHLLAGHPAGSLMVIFLAAFLEALAVIGTFIPGSTAIFVAGALVGTGALSLEWVLACTIARQLRAALPAWS</sequence>
<evidence type="ECO:0000313" key="3">
    <source>
        <dbReference type="Proteomes" id="UP000494363"/>
    </source>
</evidence>
<keyword evidence="1" id="KW-1133">Transmembrane helix</keyword>
<keyword evidence="1" id="KW-0472">Membrane</keyword>
<dbReference type="Proteomes" id="UP000494363">
    <property type="component" value="Unassembled WGS sequence"/>
</dbReference>
<keyword evidence="1" id="KW-0812">Transmembrane</keyword>
<protein>
    <submittedName>
        <fullName evidence="2">Uncharacterized protein</fullName>
    </submittedName>
</protein>
<feature type="transmembrane region" description="Helical" evidence="1">
    <location>
        <begin position="45"/>
        <end position="68"/>
    </location>
</feature>
<name>A0A6J5F0I7_9BURK</name>
<reference evidence="2 3" key="1">
    <citation type="submission" date="2020-04" db="EMBL/GenBank/DDBJ databases">
        <authorList>
            <person name="De Canck E."/>
        </authorList>
    </citation>
    <scope>NUCLEOTIDE SEQUENCE [LARGE SCALE GENOMIC DNA]</scope>
    <source>
        <strain evidence="2 3">LMG 29542</strain>
    </source>
</reference>
<dbReference type="AlphaFoldDB" id="A0A6J5F0I7"/>
<evidence type="ECO:0000313" key="2">
    <source>
        <dbReference type="EMBL" id="CAB3772328.1"/>
    </source>
</evidence>
<gene>
    <name evidence="2" type="ORF">LMG29542_06855</name>
</gene>
<dbReference type="EMBL" id="CADIKH010000058">
    <property type="protein sequence ID" value="CAB3772328.1"/>
    <property type="molecule type" value="Genomic_DNA"/>
</dbReference>
<evidence type="ECO:0000256" key="1">
    <source>
        <dbReference type="SAM" id="Phobius"/>
    </source>
</evidence>
<organism evidence="2 3">
    <name type="scientific">Paraburkholderia humisilvae</name>
    <dbReference type="NCBI Taxonomy" id="627669"/>
    <lineage>
        <taxon>Bacteria</taxon>
        <taxon>Pseudomonadati</taxon>
        <taxon>Pseudomonadota</taxon>
        <taxon>Betaproteobacteria</taxon>
        <taxon>Burkholderiales</taxon>
        <taxon>Burkholderiaceae</taxon>
        <taxon>Paraburkholderia</taxon>
    </lineage>
</organism>
<keyword evidence="3" id="KW-1185">Reference proteome</keyword>
<accession>A0A6J5F0I7</accession>